<sequence>MSFRSQLRYMNPYDLHKTLVNEYILKRPGDTKLLRRDTARDRTDLDVIRENHKFLWDDTTTPDTWEEQFAKKYHDKLFKEYCIGDLSRYKENKIALRWRVEQEVVIGKGQFTCGNKICTSNEALRTWEVNFAYKEDGEKKNALVKIRLCPECSQKLNYVSKKREVKKMKQKGPRRLSTLGLRKRDEDGKEKNEEPKAPESTPSNSTLCTSSEPKEESPWENIKVEESKSRDEEMEEYLQELLL</sequence>
<dbReference type="InterPro" id="IPR019129">
    <property type="entry name" value="Folate-sensitive_fs_Fra10Ac1"/>
</dbReference>
<evidence type="ECO:0000313" key="2">
    <source>
        <dbReference type="EMBL" id="JAV56407.1"/>
    </source>
</evidence>
<dbReference type="AlphaFoldDB" id="A0A1Y1KC86"/>
<accession>A0A1Y1KC86</accession>
<proteinExistence type="predicted"/>
<dbReference type="PANTHER" id="PTHR11567:SF25">
    <property type="entry name" value="PROTEIN FRA10AC1"/>
    <property type="match status" value="1"/>
</dbReference>
<feature type="compositionally biased region" description="Polar residues" evidence="1">
    <location>
        <begin position="200"/>
        <end position="211"/>
    </location>
</feature>
<feature type="compositionally biased region" description="Basic residues" evidence="1">
    <location>
        <begin position="163"/>
        <end position="174"/>
    </location>
</feature>
<evidence type="ECO:0000256" key="1">
    <source>
        <dbReference type="SAM" id="MobiDB-lite"/>
    </source>
</evidence>
<dbReference type="Pfam" id="PF09725">
    <property type="entry name" value="Fra10Ac1"/>
    <property type="match status" value="1"/>
</dbReference>
<dbReference type="PANTHER" id="PTHR11567">
    <property type="entry name" value="ACID PHOSPHATASE-RELATED"/>
    <property type="match status" value="1"/>
</dbReference>
<protein>
    <recommendedName>
        <fullName evidence="3">Protein FRA10AC1 homolog</fullName>
    </recommendedName>
</protein>
<dbReference type="InterPro" id="IPR050645">
    <property type="entry name" value="Histidine_acid_phosphatase"/>
</dbReference>
<name>A0A1Y1KC86_PHOPY</name>
<feature type="compositionally biased region" description="Basic and acidic residues" evidence="1">
    <location>
        <begin position="212"/>
        <end position="231"/>
    </location>
</feature>
<organism evidence="2">
    <name type="scientific">Photinus pyralis</name>
    <name type="common">Common eastern firefly</name>
    <name type="synonym">Lampyris pyralis</name>
    <dbReference type="NCBI Taxonomy" id="7054"/>
    <lineage>
        <taxon>Eukaryota</taxon>
        <taxon>Metazoa</taxon>
        <taxon>Ecdysozoa</taxon>
        <taxon>Arthropoda</taxon>
        <taxon>Hexapoda</taxon>
        <taxon>Insecta</taxon>
        <taxon>Pterygota</taxon>
        <taxon>Neoptera</taxon>
        <taxon>Endopterygota</taxon>
        <taxon>Coleoptera</taxon>
        <taxon>Polyphaga</taxon>
        <taxon>Elateriformia</taxon>
        <taxon>Elateroidea</taxon>
        <taxon>Lampyridae</taxon>
        <taxon>Lampyrinae</taxon>
        <taxon>Photinus</taxon>
    </lineage>
</organism>
<feature type="region of interest" description="Disordered" evidence="1">
    <location>
        <begin position="163"/>
        <end position="243"/>
    </location>
</feature>
<feature type="compositionally biased region" description="Acidic residues" evidence="1">
    <location>
        <begin position="232"/>
        <end position="243"/>
    </location>
</feature>
<dbReference type="GO" id="GO:0016791">
    <property type="term" value="F:phosphatase activity"/>
    <property type="evidence" value="ECO:0007669"/>
    <property type="project" value="TreeGrafter"/>
</dbReference>
<feature type="compositionally biased region" description="Basic and acidic residues" evidence="1">
    <location>
        <begin position="182"/>
        <end position="197"/>
    </location>
</feature>
<reference evidence="2" key="1">
    <citation type="journal article" date="2016" name="Sci. Rep.">
        <title>Molecular characterization of firefly nuptial gifts: a multi-omics approach sheds light on postcopulatory sexual selection.</title>
        <authorList>
            <person name="Al-Wathiqui N."/>
            <person name="Fallon T.R."/>
            <person name="South A."/>
            <person name="Weng J.K."/>
            <person name="Lewis S.M."/>
        </authorList>
    </citation>
    <scope>NUCLEOTIDE SEQUENCE</scope>
</reference>
<dbReference type="EMBL" id="GEZM01092967">
    <property type="protein sequence ID" value="JAV56407.1"/>
    <property type="molecule type" value="Transcribed_RNA"/>
</dbReference>
<evidence type="ECO:0008006" key="3">
    <source>
        <dbReference type="Google" id="ProtNLM"/>
    </source>
</evidence>